<dbReference type="GO" id="GO:0033700">
    <property type="term" value="P:phospholipid efflux"/>
    <property type="evidence" value="ECO:0007669"/>
    <property type="project" value="TreeGrafter"/>
</dbReference>
<keyword evidence="13" id="KW-0445">Lipid transport</keyword>
<keyword evidence="12" id="KW-0333">Golgi apparatus</keyword>
<dbReference type="GO" id="GO:0060228">
    <property type="term" value="F:phosphatidylcholine-sterol O-acyltransferase activator activity"/>
    <property type="evidence" value="ECO:0007669"/>
    <property type="project" value="TreeGrafter"/>
</dbReference>
<evidence type="ECO:0000313" key="20">
    <source>
        <dbReference type="EMBL" id="KAG8434531.1"/>
    </source>
</evidence>
<dbReference type="InterPro" id="IPR000074">
    <property type="entry name" value="ApoA_E"/>
</dbReference>
<dbReference type="GO" id="GO:0005794">
    <property type="term" value="C:Golgi apparatus"/>
    <property type="evidence" value="ECO:0007669"/>
    <property type="project" value="UniProtKB-SubCell"/>
</dbReference>
<evidence type="ECO:0000256" key="19">
    <source>
        <dbReference type="SAM" id="Coils"/>
    </source>
</evidence>
<comment type="subunit">
    <text evidence="18">Interacts with GPIHBP1. Interacts with SORL1; this interaction leads to APOA5 internalization and sorting either to lysosomes and degradation, or to the trans-Golgi network.</text>
</comment>
<organism evidence="20 21">
    <name type="scientific">Hymenochirus boettgeri</name>
    <name type="common">Congo dwarf clawed frog</name>
    <dbReference type="NCBI Taxonomy" id="247094"/>
    <lineage>
        <taxon>Eukaryota</taxon>
        <taxon>Metazoa</taxon>
        <taxon>Chordata</taxon>
        <taxon>Craniata</taxon>
        <taxon>Vertebrata</taxon>
        <taxon>Euteleostomi</taxon>
        <taxon>Amphibia</taxon>
        <taxon>Batrachia</taxon>
        <taxon>Anura</taxon>
        <taxon>Pipoidea</taxon>
        <taxon>Pipidae</taxon>
        <taxon>Pipinae</taxon>
        <taxon>Hymenochirus</taxon>
    </lineage>
</organism>
<dbReference type="GO" id="GO:0120020">
    <property type="term" value="F:cholesterol transfer activity"/>
    <property type="evidence" value="ECO:0007669"/>
    <property type="project" value="TreeGrafter"/>
</dbReference>
<dbReference type="AlphaFoldDB" id="A0A8T2IVR8"/>
<evidence type="ECO:0000313" key="21">
    <source>
        <dbReference type="Proteomes" id="UP000812440"/>
    </source>
</evidence>
<evidence type="ECO:0000256" key="7">
    <source>
        <dbReference type="ARBA" id="ARBA00022513"/>
    </source>
</evidence>
<keyword evidence="11" id="KW-0967">Endosome</keyword>
<dbReference type="EMBL" id="JAACNH010000008">
    <property type="protein sequence ID" value="KAG8434531.1"/>
    <property type="molecule type" value="Genomic_DNA"/>
</dbReference>
<evidence type="ECO:0000256" key="15">
    <source>
        <dbReference type="ARBA" id="ARBA00040758"/>
    </source>
</evidence>
<evidence type="ECO:0000256" key="5">
    <source>
        <dbReference type="ARBA" id="ARBA00008788"/>
    </source>
</evidence>
<comment type="similarity">
    <text evidence="5">Belongs to the apolipoprotein A1/A4/E family.</text>
</comment>
<dbReference type="SUPFAM" id="SSF58113">
    <property type="entry name" value="Apolipoprotein A-I"/>
    <property type="match status" value="2"/>
</dbReference>
<dbReference type="PANTHER" id="PTHR18976:SF13">
    <property type="entry name" value="APOLIPOPROTEIN A-V"/>
    <property type="match status" value="1"/>
</dbReference>
<evidence type="ECO:0000256" key="2">
    <source>
        <dbReference type="ARBA" id="ARBA00004601"/>
    </source>
</evidence>
<evidence type="ECO:0000256" key="10">
    <source>
        <dbReference type="ARBA" id="ARBA00022729"/>
    </source>
</evidence>
<comment type="function">
    <text evidence="17">Minor apolipoprotein mainly associated with HDL and to a lesser extent with VLDL. May also be associated with chylomicrons. Important determinant of plasma triglyceride (TG) levels by both being a potent stimulator of apo-CII lipoprotein lipase (LPL) TG hydrolysis and an inhibitor of the hepatic VLDL-TG production rate (without affecting the VLDL-apoB production rate). Activates poorly lecithin:cholesterol acyltransferase (LCAT) and does not enhance efflux of cholesterol from macrophages. Binds heparin.</text>
</comment>
<dbReference type="Gene3D" id="1.20.120.20">
    <property type="entry name" value="Apolipoprotein"/>
    <property type="match status" value="1"/>
</dbReference>
<dbReference type="InterPro" id="IPR050163">
    <property type="entry name" value="Apolipoprotein_A1/A4/E"/>
</dbReference>
<dbReference type="GO" id="GO:0005543">
    <property type="term" value="F:phospholipid binding"/>
    <property type="evidence" value="ECO:0007669"/>
    <property type="project" value="TreeGrafter"/>
</dbReference>
<reference evidence="20" key="1">
    <citation type="thesis" date="2020" institute="ProQuest LLC" country="789 East Eisenhower Parkway, Ann Arbor, MI, USA">
        <title>Comparative Genomics and Chromosome Evolution.</title>
        <authorList>
            <person name="Mudd A.B."/>
        </authorList>
    </citation>
    <scope>NUCLEOTIDE SEQUENCE</scope>
    <source>
        <strain evidence="20">Female2</strain>
        <tissue evidence="20">Blood</tissue>
    </source>
</reference>
<dbReference type="GO" id="GO:0005770">
    <property type="term" value="C:late endosome"/>
    <property type="evidence" value="ECO:0007669"/>
    <property type="project" value="UniProtKB-SubCell"/>
</dbReference>
<evidence type="ECO:0000256" key="3">
    <source>
        <dbReference type="ARBA" id="ARBA00004603"/>
    </source>
</evidence>
<dbReference type="PANTHER" id="PTHR18976">
    <property type="entry name" value="APOLIPOPROTEIN"/>
    <property type="match status" value="1"/>
</dbReference>
<dbReference type="Gene3D" id="1.20.5.1230">
    <property type="entry name" value="Apolipoprotein A-I"/>
    <property type="match status" value="1"/>
</dbReference>
<evidence type="ECO:0000256" key="12">
    <source>
        <dbReference type="ARBA" id="ARBA00023034"/>
    </source>
</evidence>
<dbReference type="GO" id="GO:0033344">
    <property type="term" value="P:cholesterol efflux"/>
    <property type="evidence" value="ECO:0007669"/>
    <property type="project" value="TreeGrafter"/>
</dbReference>
<comment type="subcellular location">
    <subcellularLocation>
        <location evidence="1">Early endosome</location>
    </subcellularLocation>
    <subcellularLocation>
        <location evidence="2">Golgi apparatus</location>
        <location evidence="2">trans-Golgi network</location>
    </subcellularLocation>
    <subcellularLocation>
        <location evidence="3">Late endosome</location>
    </subcellularLocation>
    <subcellularLocation>
        <location evidence="4">Secreted</location>
    </subcellularLocation>
</comment>
<proteinExistence type="inferred from homology"/>
<evidence type="ECO:0000256" key="16">
    <source>
        <dbReference type="ARBA" id="ARBA00042594"/>
    </source>
</evidence>
<protein>
    <recommendedName>
        <fullName evidence="15">Apolipoprotein A-V</fullName>
    </recommendedName>
    <alternativeName>
        <fullName evidence="16">Apolipoprotein A5</fullName>
    </alternativeName>
</protein>
<evidence type="ECO:0000256" key="6">
    <source>
        <dbReference type="ARBA" id="ARBA00022448"/>
    </source>
</evidence>
<evidence type="ECO:0000256" key="4">
    <source>
        <dbReference type="ARBA" id="ARBA00004613"/>
    </source>
</evidence>
<dbReference type="GO" id="GO:0005769">
    <property type="term" value="C:early endosome"/>
    <property type="evidence" value="ECO:0007669"/>
    <property type="project" value="UniProtKB-SubCell"/>
</dbReference>
<dbReference type="GO" id="GO:0034364">
    <property type="term" value="C:high-density lipoprotein particle"/>
    <property type="evidence" value="ECO:0007669"/>
    <property type="project" value="TreeGrafter"/>
</dbReference>
<dbReference type="GO" id="GO:0042627">
    <property type="term" value="C:chylomicron"/>
    <property type="evidence" value="ECO:0007669"/>
    <property type="project" value="UniProtKB-KW"/>
</dbReference>
<comment type="caution">
    <text evidence="20">The sequence shown here is derived from an EMBL/GenBank/DDBJ whole genome shotgun (WGS) entry which is preliminary data.</text>
</comment>
<evidence type="ECO:0000256" key="17">
    <source>
        <dbReference type="ARBA" id="ARBA00046248"/>
    </source>
</evidence>
<keyword evidence="9" id="KW-0597">Phosphoprotein</keyword>
<keyword evidence="14" id="KW-0850">VLDL</keyword>
<keyword evidence="6" id="KW-0813">Transport</keyword>
<evidence type="ECO:0000256" key="1">
    <source>
        <dbReference type="ARBA" id="ARBA00004412"/>
    </source>
</evidence>
<evidence type="ECO:0000256" key="9">
    <source>
        <dbReference type="ARBA" id="ARBA00022553"/>
    </source>
</evidence>
<evidence type="ECO:0000256" key="18">
    <source>
        <dbReference type="ARBA" id="ARBA00046669"/>
    </source>
</evidence>
<dbReference type="GO" id="GO:0055090">
    <property type="term" value="P:acylglycerol homeostasis"/>
    <property type="evidence" value="ECO:0007669"/>
    <property type="project" value="TreeGrafter"/>
</dbReference>
<evidence type="ECO:0000256" key="8">
    <source>
        <dbReference type="ARBA" id="ARBA00022525"/>
    </source>
</evidence>
<dbReference type="GO" id="GO:0034361">
    <property type="term" value="C:very-low-density lipoprotein particle"/>
    <property type="evidence" value="ECO:0007669"/>
    <property type="project" value="UniProtKB-KW"/>
</dbReference>
<name>A0A8T2IVR8_9PIPI</name>
<sequence length="334" mass="38928">MYSTVSAGCKADNTRGGFWEYFSQLTHEKEGWDSQQNTVPEINNLKSSFQNGIDYVSNILGPMKNGFQQRLYQDSDGLRKLIHRELQELRQKIYPYMDEAHQKVSKHLDNLQSRLIPYTNELKDQVGWGAQELHLKLKPHQEDLNNWGLNRLTENLQDRIILHTGRVKEAFYPLAERLLSEIHHAAEELHLNILPHTYSTQEKLSQQVQELSQRLNKNARELHEKIHKNLDDLKEQLVSYPQGLKEKFPNGGTVEPVGPFVDEMAAQVQREVEEFKRNTQMQIEDFTRTINREAEEMQKRLSPASWDLEDTVGSVEDVQKKLDSLWKDIAQSLD</sequence>
<dbReference type="OrthoDB" id="9886755at2759"/>
<feature type="coiled-coil region" evidence="19">
    <location>
        <begin position="201"/>
        <end position="236"/>
    </location>
</feature>
<keyword evidence="19" id="KW-0175">Coiled coil</keyword>
<keyword evidence="10" id="KW-0732">Signal</keyword>
<dbReference type="GO" id="GO:0008203">
    <property type="term" value="P:cholesterol metabolic process"/>
    <property type="evidence" value="ECO:0007669"/>
    <property type="project" value="TreeGrafter"/>
</dbReference>
<dbReference type="Proteomes" id="UP000812440">
    <property type="component" value="Chromosome 7"/>
</dbReference>
<evidence type="ECO:0000256" key="14">
    <source>
        <dbReference type="ARBA" id="ARBA00023313"/>
    </source>
</evidence>
<dbReference type="GO" id="GO:1903561">
    <property type="term" value="C:extracellular vesicle"/>
    <property type="evidence" value="ECO:0007669"/>
    <property type="project" value="TreeGrafter"/>
</dbReference>
<evidence type="ECO:0000256" key="11">
    <source>
        <dbReference type="ARBA" id="ARBA00022753"/>
    </source>
</evidence>
<accession>A0A8T2IVR8</accession>
<keyword evidence="21" id="KW-1185">Reference proteome</keyword>
<dbReference type="Pfam" id="PF01442">
    <property type="entry name" value="Apolipoprotein"/>
    <property type="match status" value="2"/>
</dbReference>
<keyword evidence="7" id="KW-0162">Chylomicron</keyword>
<gene>
    <name evidence="20" type="ORF">GDO86_012781</name>
</gene>
<dbReference type="GO" id="GO:0042157">
    <property type="term" value="P:lipoprotein metabolic process"/>
    <property type="evidence" value="ECO:0007669"/>
    <property type="project" value="InterPro"/>
</dbReference>
<keyword evidence="8" id="KW-0964">Secreted</keyword>
<evidence type="ECO:0000256" key="13">
    <source>
        <dbReference type="ARBA" id="ARBA00023055"/>
    </source>
</evidence>